<name>A0A7W7QW15_9ACTN</name>
<proteinExistence type="predicted"/>
<comment type="caution">
    <text evidence="1">The sequence shown here is derived from an EMBL/GenBank/DDBJ whole genome shotgun (WGS) entry which is preliminary data.</text>
</comment>
<accession>A0A7W7QW15</accession>
<dbReference type="RefSeq" id="WP_184724965.1">
    <property type="nucleotide sequence ID" value="NZ_JACHJP010000014.1"/>
</dbReference>
<dbReference type="Proteomes" id="UP000552644">
    <property type="component" value="Unassembled WGS sequence"/>
</dbReference>
<reference evidence="1 2" key="1">
    <citation type="submission" date="2020-08" db="EMBL/GenBank/DDBJ databases">
        <title>Genomic Encyclopedia of Type Strains, Phase III (KMG-III): the genomes of soil and plant-associated and newly described type strains.</title>
        <authorList>
            <person name="Whitman W."/>
        </authorList>
    </citation>
    <scope>NUCLEOTIDE SEQUENCE [LARGE SCALE GENOMIC DNA]</scope>
    <source>
        <strain evidence="1 2">CECT 8840</strain>
    </source>
</reference>
<dbReference type="EMBL" id="JACHJP010000014">
    <property type="protein sequence ID" value="MBB4920543.1"/>
    <property type="molecule type" value="Genomic_DNA"/>
</dbReference>
<organism evidence="1 2">
    <name type="scientific">Streptosporangium saharense</name>
    <dbReference type="NCBI Taxonomy" id="1706840"/>
    <lineage>
        <taxon>Bacteria</taxon>
        <taxon>Bacillati</taxon>
        <taxon>Actinomycetota</taxon>
        <taxon>Actinomycetes</taxon>
        <taxon>Streptosporangiales</taxon>
        <taxon>Streptosporangiaceae</taxon>
        <taxon>Streptosporangium</taxon>
    </lineage>
</organism>
<keyword evidence="2" id="KW-1185">Reference proteome</keyword>
<protein>
    <submittedName>
        <fullName evidence="1">Uncharacterized protein</fullName>
    </submittedName>
</protein>
<evidence type="ECO:0000313" key="1">
    <source>
        <dbReference type="EMBL" id="MBB4920543.1"/>
    </source>
</evidence>
<gene>
    <name evidence="1" type="ORF">FHS44_007694</name>
</gene>
<sequence length="413" mass="44111">MELLFEIATRARLAASPLTTDLGPDDGLPIEEAIAIVLSPAPVTPLLSDPELAIVAKVAEDDPDYAETLRAGIAAFRADLAAQAEQIGDAQLSAHLLASATAAAEFDADIYTLPFPEDDDIELVIDAVNQQVAQVNNAIADATTEVPAQVIHQTILRTLRTASPAVPISPRSGDTAPLVRRVEEAAAITRLSTRDSQAQQAAATLTLRLYWQDETLQQALDALAPPPADTAPTKSVLVTSGPNPATTNVAALVTAIHLDYLAFSLGVSRGIGTTCAQRVAKTPPVADPVSQAPQQVTEIPPWERRKGRFGDEFGRPMNIYESMEDASFRADHVYDSATKTWRRLTPRERIIRNWGVAGALTGWVGGSAVGVLLIPETGGTAPFILQFQGLVAGAKHGMEFGEWVADTYYPELR</sequence>
<dbReference type="AlphaFoldDB" id="A0A7W7QW15"/>
<evidence type="ECO:0000313" key="2">
    <source>
        <dbReference type="Proteomes" id="UP000552644"/>
    </source>
</evidence>